<sequence>MDEFIRWCDDKGYPLATRYQVDGDKLHFFLEESVIGRKHRPTNPKRRIIDDDSTTVEEEVEAYVIGFSSIEQYVSAVVLLFHDQCRLNLNVPTNHPRIPDVKTLLKNERKKETRRRKENYADRVAGSILDGYSTTDELAKVVDYFLTKDRPEHYRNAVMFLASHFGLMHGGNVREIELADVHYIPLQGEGPNPEVECPCLILLMDHGKTNQFGKQEHASAIRCGYVEICLWMTPGIYFFRRWHISAFKKAFDDCHIKSTSFTHAGRKSGAKMADLGDTGASDIRWAGRWMNDSMEGSYLTNLPRRMLRVEEWQTKIDQGQGDQNVAADGFLKMLQILKVTFLQDSVMIIKRHPHLSIWSAPLFNDLEYLAYKSDLEQSIAITPPPEDLLLSRAMPHLHNYIRQTHADVMQQVNHNNQLLQQHVNVFNQAMGDLANGRLTISVQWAPNSSAAPNDSSVSATPSSSSMPSPSPINIPTLTPSVNLTQHPHQPVTTPSTITTTPS</sequence>
<feature type="region of interest" description="Disordered" evidence="1">
    <location>
        <begin position="448"/>
        <end position="502"/>
    </location>
</feature>
<feature type="compositionally biased region" description="Polar residues" evidence="1">
    <location>
        <begin position="473"/>
        <end position="491"/>
    </location>
</feature>
<comment type="caution">
    <text evidence="3">The sequence shown here is derived from an EMBL/GenBank/DDBJ whole genome shotgun (WGS) entry which is preliminary data.</text>
</comment>
<reference evidence="3 4" key="1">
    <citation type="submission" date="2020-12" db="EMBL/GenBank/DDBJ databases">
        <title>Metabolic potential, ecology and presence of endohyphal bacteria is reflected in genomic diversity of Mucoromycotina.</title>
        <authorList>
            <person name="Muszewska A."/>
            <person name="Okrasinska A."/>
            <person name="Steczkiewicz K."/>
            <person name="Drgas O."/>
            <person name="Orlowska M."/>
            <person name="Perlinska-Lenart U."/>
            <person name="Aleksandrzak-Piekarczyk T."/>
            <person name="Szatraj K."/>
            <person name="Zielenkiewicz U."/>
            <person name="Pilsyk S."/>
            <person name="Malc E."/>
            <person name="Mieczkowski P."/>
            <person name="Kruszewska J.S."/>
            <person name="Biernat P."/>
            <person name="Pawlowska J."/>
        </authorList>
    </citation>
    <scope>NUCLEOTIDE SEQUENCE [LARGE SCALE GENOMIC DNA]</scope>
    <source>
        <strain evidence="3 4">CBS 142.35</strain>
    </source>
</reference>
<dbReference type="InterPro" id="IPR038279">
    <property type="entry name" value="Ndc10_dom2_sf"/>
</dbReference>
<evidence type="ECO:0000313" key="4">
    <source>
        <dbReference type="Proteomes" id="UP000646827"/>
    </source>
</evidence>
<dbReference type="AlphaFoldDB" id="A0A8H7VKU1"/>
<dbReference type="Pfam" id="PF16787">
    <property type="entry name" value="NDC10_II"/>
    <property type="match status" value="2"/>
</dbReference>
<feature type="compositionally biased region" description="Low complexity" evidence="1">
    <location>
        <begin position="492"/>
        <end position="502"/>
    </location>
</feature>
<dbReference type="Gene3D" id="1.10.443.20">
    <property type="entry name" value="Centromere DNA-binding protein complex CBF3 subunit, domain 2"/>
    <property type="match status" value="3"/>
</dbReference>
<dbReference type="InterPro" id="IPR031872">
    <property type="entry name" value="NDC10_II"/>
</dbReference>
<dbReference type="GO" id="GO:0003677">
    <property type="term" value="F:DNA binding"/>
    <property type="evidence" value="ECO:0007669"/>
    <property type="project" value="InterPro"/>
</dbReference>
<feature type="domain" description="Ndc10" evidence="2">
    <location>
        <begin position="309"/>
        <end position="368"/>
    </location>
</feature>
<protein>
    <recommendedName>
        <fullName evidence="2">Ndc10 domain-containing protein</fullName>
    </recommendedName>
</protein>
<keyword evidence="4" id="KW-1185">Reference proteome</keyword>
<evidence type="ECO:0000256" key="1">
    <source>
        <dbReference type="SAM" id="MobiDB-lite"/>
    </source>
</evidence>
<dbReference type="InterPro" id="IPR011010">
    <property type="entry name" value="DNA_brk_join_enz"/>
</dbReference>
<feature type="compositionally biased region" description="Low complexity" evidence="1">
    <location>
        <begin position="448"/>
        <end position="467"/>
    </location>
</feature>
<dbReference type="OrthoDB" id="2288163at2759"/>
<proteinExistence type="predicted"/>
<name>A0A8H7VKU1_9FUNG</name>
<evidence type="ECO:0000259" key="2">
    <source>
        <dbReference type="Pfam" id="PF16787"/>
    </source>
</evidence>
<accession>A0A8H7VKU1</accession>
<evidence type="ECO:0000313" key="3">
    <source>
        <dbReference type="EMBL" id="KAG2224285.1"/>
    </source>
</evidence>
<dbReference type="Proteomes" id="UP000646827">
    <property type="component" value="Unassembled WGS sequence"/>
</dbReference>
<organism evidence="3 4">
    <name type="scientific">Circinella minor</name>
    <dbReference type="NCBI Taxonomy" id="1195481"/>
    <lineage>
        <taxon>Eukaryota</taxon>
        <taxon>Fungi</taxon>
        <taxon>Fungi incertae sedis</taxon>
        <taxon>Mucoromycota</taxon>
        <taxon>Mucoromycotina</taxon>
        <taxon>Mucoromycetes</taxon>
        <taxon>Mucorales</taxon>
        <taxon>Lichtheimiaceae</taxon>
        <taxon>Circinella</taxon>
    </lineage>
</organism>
<dbReference type="SUPFAM" id="SSF56349">
    <property type="entry name" value="DNA breaking-rejoining enzymes"/>
    <property type="match status" value="1"/>
</dbReference>
<feature type="domain" description="Ndc10" evidence="2">
    <location>
        <begin position="135"/>
        <end position="245"/>
    </location>
</feature>
<dbReference type="EMBL" id="JAEPRB010000045">
    <property type="protein sequence ID" value="KAG2224285.1"/>
    <property type="molecule type" value="Genomic_DNA"/>
</dbReference>
<gene>
    <name evidence="3" type="ORF">INT45_012853</name>
</gene>